<dbReference type="Proteomes" id="UP001301958">
    <property type="component" value="Unassembled WGS sequence"/>
</dbReference>
<organism evidence="2 3">
    <name type="scientific">Podospora fimiseda</name>
    <dbReference type="NCBI Taxonomy" id="252190"/>
    <lineage>
        <taxon>Eukaryota</taxon>
        <taxon>Fungi</taxon>
        <taxon>Dikarya</taxon>
        <taxon>Ascomycota</taxon>
        <taxon>Pezizomycotina</taxon>
        <taxon>Sordariomycetes</taxon>
        <taxon>Sordariomycetidae</taxon>
        <taxon>Sordariales</taxon>
        <taxon>Podosporaceae</taxon>
        <taxon>Podospora</taxon>
    </lineage>
</organism>
<sequence length="194" mass="22564">MFLPSTSDKGKQKLSQVDFVRSQFIHYGVQFDEKQFSGKGTLLLRKMLRAGKLDQVPDHIKQIEAQLHAEWLDRRSVQQLLAAREEKFMVEKYFRDTNKTTKPFGISYKLSDHPSQWRLYDAVNKTNGLHYCAHDNLSTEIRTIFLGWNKNEVEEAARNYGLAEEEEELARGAEAETREQVTEENRDVEIIDLG</sequence>
<protein>
    <submittedName>
        <fullName evidence="2">Uncharacterized protein</fullName>
    </submittedName>
</protein>
<gene>
    <name evidence="2" type="ORF">QBC38DRAFT_495117</name>
</gene>
<keyword evidence="3" id="KW-1185">Reference proteome</keyword>
<evidence type="ECO:0000256" key="1">
    <source>
        <dbReference type="SAM" id="MobiDB-lite"/>
    </source>
</evidence>
<dbReference type="AlphaFoldDB" id="A0AAN7H5H8"/>
<accession>A0AAN7H5H8</accession>
<dbReference type="EMBL" id="MU865290">
    <property type="protein sequence ID" value="KAK4231842.1"/>
    <property type="molecule type" value="Genomic_DNA"/>
</dbReference>
<evidence type="ECO:0000313" key="3">
    <source>
        <dbReference type="Proteomes" id="UP001301958"/>
    </source>
</evidence>
<reference evidence="2" key="1">
    <citation type="journal article" date="2023" name="Mol. Phylogenet. Evol.">
        <title>Genome-scale phylogeny and comparative genomics of the fungal order Sordariales.</title>
        <authorList>
            <person name="Hensen N."/>
            <person name="Bonometti L."/>
            <person name="Westerberg I."/>
            <person name="Brannstrom I.O."/>
            <person name="Guillou S."/>
            <person name="Cros-Aarteil S."/>
            <person name="Calhoun S."/>
            <person name="Haridas S."/>
            <person name="Kuo A."/>
            <person name="Mondo S."/>
            <person name="Pangilinan J."/>
            <person name="Riley R."/>
            <person name="LaButti K."/>
            <person name="Andreopoulos B."/>
            <person name="Lipzen A."/>
            <person name="Chen C."/>
            <person name="Yan M."/>
            <person name="Daum C."/>
            <person name="Ng V."/>
            <person name="Clum A."/>
            <person name="Steindorff A."/>
            <person name="Ohm R.A."/>
            <person name="Martin F."/>
            <person name="Silar P."/>
            <person name="Natvig D.O."/>
            <person name="Lalanne C."/>
            <person name="Gautier V."/>
            <person name="Ament-Velasquez S.L."/>
            <person name="Kruys A."/>
            <person name="Hutchinson M.I."/>
            <person name="Powell A.J."/>
            <person name="Barry K."/>
            <person name="Miller A.N."/>
            <person name="Grigoriev I.V."/>
            <person name="Debuchy R."/>
            <person name="Gladieux P."/>
            <person name="Hiltunen Thoren M."/>
            <person name="Johannesson H."/>
        </authorList>
    </citation>
    <scope>NUCLEOTIDE SEQUENCE</scope>
    <source>
        <strain evidence="2">CBS 990.96</strain>
    </source>
</reference>
<feature type="region of interest" description="Disordered" evidence="1">
    <location>
        <begin position="171"/>
        <end position="194"/>
    </location>
</feature>
<evidence type="ECO:0000313" key="2">
    <source>
        <dbReference type="EMBL" id="KAK4231842.1"/>
    </source>
</evidence>
<reference evidence="2" key="2">
    <citation type="submission" date="2023-05" db="EMBL/GenBank/DDBJ databases">
        <authorList>
            <consortium name="Lawrence Berkeley National Laboratory"/>
            <person name="Steindorff A."/>
            <person name="Hensen N."/>
            <person name="Bonometti L."/>
            <person name="Westerberg I."/>
            <person name="Brannstrom I.O."/>
            <person name="Guillou S."/>
            <person name="Cros-Aarteil S."/>
            <person name="Calhoun S."/>
            <person name="Haridas S."/>
            <person name="Kuo A."/>
            <person name="Mondo S."/>
            <person name="Pangilinan J."/>
            <person name="Riley R."/>
            <person name="Labutti K."/>
            <person name="Andreopoulos B."/>
            <person name="Lipzen A."/>
            <person name="Chen C."/>
            <person name="Yanf M."/>
            <person name="Daum C."/>
            <person name="Ng V."/>
            <person name="Clum A."/>
            <person name="Ohm R."/>
            <person name="Martin F."/>
            <person name="Silar P."/>
            <person name="Natvig D."/>
            <person name="Lalanne C."/>
            <person name="Gautier V."/>
            <person name="Ament-Velasquez S.L."/>
            <person name="Kruys A."/>
            <person name="Hutchinson M.I."/>
            <person name="Powell A.J."/>
            <person name="Barry K."/>
            <person name="Miller A.N."/>
            <person name="Grigoriev I.V."/>
            <person name="Debuchy R."/>
            <person name="Gladieux P."/>
            <person name="Thoren M.H."/>
            <person name="Johannesson H."/>
        </authorList>
    </citation>
    <scope>NUCLEOTIDE SEQUENCE</scope>
    <source>
        <strain evidence="2">CBS 990.96</strain>
    </source>
</reference>
<name>A0AAN7H5H8_9PEZI</name>
<comment type="caution">
    <text evidence="2">The sequence shown here is derived from an EMBL/GenBank/DDBJ whole genome shotgun (WGS) entry which is preliminary data.</text>
</comment>
<proteinExistence type="predicted"/>